<evidence type="ECO:0000259" key="4">
    <source>
        <dbReference type="Pfam" id="PF01055"/>
    </source>
</evidence>
<evidence type="ECO:0000256" key="3">
    <source>
        <dbReference type="RuleBase" id="RU361185"/>
    </source>
</evidence>
<dbReference type="SUPFAM" id="SSF74650">
    <property type="entry name" value="Galactose mutarotase-like"/>
    <property type="match status" value="1"/>
</dbReference>
<dbReference type="Proteomes" id="UP000887577">
    <property type="component" value="Unplaced"/>
</dbReference>
<protein>
    <submittedName>
        <fullName evidence="6">Alpha-glucosidase</fullName>
    </submittedName>
</protein>
<name>A0A914YDN0_9BILA</name>
<dbReference type="InterPro" id="IPR000322">
    <property type="entry name" value="Glyco_hydro_31_TIM"/>
</dbReference>
<dbReference type="Gene3D" id="3.20.20.80">
    <property type="entry name" value="Glycosidases"/>
    <property type="match status" value="1"/>
</dbReference>
<dbReference type="WBParaSite" id="PSU_v2.g18330.t1">
    <property type="protein sequence ID" value="PSU_v2.g18330.t1"/>
    <property type="gene ID" value="PSU_v2.g18330"/>
</dbReference>
<feature type="domain" description="Glycoside hydrolase family 31 TIM barrel" evidence="4">
    <location>
        <begin position="91"/>
        <end position="149"/>
    </location>
</feature>
<dbReference type="Pfam" id="PF01055">
    <property type="entry name" value="Glyco_hydro_31_2nd"/>
    <property type="match status" value="1"/>
</dbReference>
<dbReference type="GO" id="GO:0004558">
    <property type="term" value="F:alpha-1,4-glucosidase activity"/>
    <property type="evidence" value="ECO:0007669"/>
    <property type="project" value="TreeGrafter"/>
</dbReference>
<dbReference type="GO" id="GO:0030246">
    <property type="term" value="F:carbohydrate binding"/>
    <property type="evidence" value="ECO:0007669"/>
    <property type="project" value="InterPro"/>
</dbReference>
<keyword evidence="3" id="KW-0326">Glycosidase</keyword>
<dbReference type="PANTHER" id="PTHR22762:SF133">
    <property type="entry name" value="P-TYPE DOMAIN-CONTAINING PROTEIN"/>
    <property type="match status" value="1"/>
</dbReference>
<dbReference type="GO" id="GO:0005975">
    <property type="term" value="P:carbohydrate metabolic process"/>
    <property type="evidence" value="ECO:0007669"/>
    <property type="project" value="InterPro"/>
</dbReference>
<accession>A0A914YDN0</accession>
<dbReference type="PANTHER" id="PTHR22762">
    <property type="entry name" value="ALPHA-GLUCOSIDASE"/>
    <property type="match status" value="1"/>
</dbReference>
<evidence type="ECO:0000313" key="6">
    <source>
        <dbReference type="WBParaSite" id="PSU_v2.g18330.t1"/>
    </source>
</evidence>
<keyword evidence="2" id="KW-0325">Glycoprotein</keyword>
<evidence type="ECO:0000313" key="5">
    <source>
        <dbReference type="Proteomes" id="UP000887577"/>
    </source>
</evidence>
<keyword evidence="3" id="KW-0378">Hydrolase</keyword>
<dbReference type="AlphaFoldDB" id="A0A914YDN0"/>
<dbReference type="Gene3D" id="2.60.40.1760">
    <property type="entry name" value="glycosyl hydrolase (family 31)"/>
    <property type="match status" value="1"/>
</dbReference>
<dbReference type="InterPro" id="IPR011013">
    <property type="entry name" value="Gal_mutarotase_sf_dom"/>
</dbReference>
<comment type="similarity">
    <text evidence="1 3">Belongs to the glycosyl hydrolase 31 family.</text>
</comment>
<reference evidence="6" key="1">
    <citation type="submission" date="2022-11" db="UniProtKB">
        <authorList>
            <consortium name="WormBaseParasite"/>
        </authorList>
    </citation>
    <scope>IDENTIFICATION</scope>
</reference>
<dbReference type="SUPFAM" id="SSF51445">
    <property type="entry name" value="(Trans)glycosidases"/>
    <property type="match status" value="1"/>
</dbReference>
<evidence type="ECO:0000256" key="1">
    <source>
        <dbReference type="ARBA" id="ARBA00007806"/>
    </source>
</evidence>
<proteinExistence type="inferred from homology"/>
<dbReference type="InterPro" id="IPR017853">
    <property type="entry name" value="GH"/>
</dbReference>
<sequence length="155" mass="17472">MFARDQAPDSKDPLINNVGKNLYGVHNFYIGFEADGKAHGVFFFNSNPQEVTVGGSAITYRTIGGQIEVFFFPGPTPEEVIKQYQQLIGTPVLPPYWALGFQLCRYGYSGIKEIQDVVDRMRAAGIPQDVQFSDIDYLNEYEDFSYNKNLSPILI</sequence>
<keyword evidence="5" id="KW-1185">Reference proteome</keyword>
<evidence type="ECO:0000256" key="2">
    <source>
        <dbReference type="ARBA" id="ARBA00023180"/>
    </source>
</evidence>
<dbReference type="CDD" id="cd14752">
    <property type="entry name" value="GH31_N"/>
    <property type="match status" value="1"/>
</dbReference>
<organism evidence="5 6">
    <name type="scientific">Panagrolaimus superbus</name>
    <dbReference type="NCBI Taxonomy" id="310955"/>
    <lineage>
        <taxon>Eukaryota</taxon>
        <taxon>Metazoa</taxon>
        <taxon>Ecdysozoa</taxon>
        <taxon>Nematoda</taxon>
        <taxon>Chromadorea</taxon>
        <taxon>Rhabditida</taxon>
        <taxon>Tylenchina</taxon>
        <taxon>Panagrolaimomorpha</taxon>
        <taxon>Panagrolaimoidea</taxon>
        <taxon>Panagrolaimidae</taxon>
        <taxon>Panagrolaimus</taxon>
    </lineage>
</organism>